<evidence type="ECO:0000256" key="5">
    <source>
        <dbReference type="ARBA" id="ARBA00009548"/>
    </source>
</evidence>
<dbReference type="GO" id="GO:0048471">
    <property type="term" value="C:perinuclear region of cytoplasm"/>
    <property type="evidence" value="ECO:0007669"/>
    <property type="project" value="UniProtKB-SubCell"/>
</dbReference>
<dbReference type="GO" id="GO:0016607">
    <property type="term" value="C:nuclear speck"/>
    <property type="evidence" value="ECO:0007669"/>
    <property type="project" value="UniProtKB-SubCell"/>
</dbReference>
<evidence type="ECO:0000256" key="14">
    <source>
        <dbReference type="ARBA" id="ARBA00023161"/>
    </source>
</evidence>
<keyword evidence="14" id="KW-0866">Nonsense-mediated mRNA decay</keyword>
<proteinExistence type="inferred from homology"/>
<feature type="compositionally biased region" description="Basic and acidic residues" evidence="18">
    <location>
        <begin position="98"/>
        <end position="114"/>
    </location>
</feature>
<dbReference type="GO" id="GO:0035145">
    <property type="term" value="C:exon-exon junction complex"/>
    <property type="evidence" value="ECO:0007669"/>
    <property type="project" value="InterPro"/>
</dbReference>
<keyword evidence="16" id="KW-0539">Nucleus</keyword>
<comment type="caution">
    <text evidence="20">The sequence shown here is derived from an EMBL/GenBank/DDBJ whole genome shotgun (WGS) entry which is preliminary data.</text>
</comment>
<evidence type="ECO:0000256" key="11">
    <source>
        <dbReference type="ARBA" id="ARBA00022816"/>
    </source>
</evidence>
<evidence type="ECO:0000256" key="3">
    <source>
        <dbReference type="ARBA" id="ARBA00004324"/>
    </source>
</evidence>
<dbReference type="GO" id="GO:0030425">
    <property type="term" value="C:dendrite"/>
    <property type="evidence" value="ECO:0007669"/>
    <property type="project" value="UniProtKB-SubCell"/>
</dbReference>
<dbReference type="GO" id="GO:0008380">
    <property type="term" value="P:RNA splicing"/>
    <property type="evidence" value="ECO:0007669"/>
    <property type="project" value="UniProtKB-KW"/>
</dbReference>
<feature type="compositionally biased region" description="Low complexity" evidence="18">
    <location>
        <begin position="22"/>
        <end position="34"/>
    </location>
</feature>
<evidence type="ECO:0000256" key="18">
    <source>
        <dbReference type="SAM" id="MobiDB-lite"/>
    </source>
</evidence>
<accession>A0A5A9NA84</accession>
<dbReference type="GO" id="GO:0010494">
    <property type="term" value="C:cytoplasmic stress granule"/>
    <property type="evidence" value="ECO:0007669"/>
    <property type="project" value="UniProtKB-SubCell"/>
</dbReference>
<comment type="similarity">
    <text evidence="5">Belongs to the CASC3 family.</text>
</comment>
<feature type="region of interest" description="Disordered" evidence="18">
    <location>
        <begin position="730"/>
        <end position="769"/>
    </location>
</feature>
<evidence type="ECO:0000256" key="7">
    <source>
        <dbReference type="ARBA" id="ARBA00022448"/>
    </source>
</evidence>
<feature type="compositionally biased region" description="Polar residues" evidence="18">
    <location>
        <begin position="490"/>
        <end position="502"/>
    </location>
</feature>
<feature type="compositionally biased region" description="Basic residues" evidence="18">
    <location>
        <begin position="1"/>
        <end position="10"/>
    </location>
</feature>
<dbReference type="GO" id="GO:0000184">
    <property type="term" value="P:nuclear-transcribed mRNA catabolic process, nonsense-mediated decay"/>
    <property type="evidence" value="ECO:0007669"/>
    <property type="project" value="UniProtKB-KW"/>
</dbReference>
<dbReference type="GO" id="GO:0006417">
    <property type="term" value="P:regulation of translation"/>
    <property type="evidence" value="ECO:0007669"/>
    <property type="project" value="UniProtKB-KW"/>
</dbReference>
<reference evidence="20 21" key="1">
    <citation type="journal article" date="2019" name="Mol. Ecol. Resour.">
        <title>Chromosome-level genome assembly of Triplophysa tibetana, a fish adapted to the harsh high-altitude environment of the Tibetan Plateau.</title>
        <authorList>
            <person name="Yang X."/>
            <person name="Liu H."/>
            <person name="Ma Z."/>
            <person name="Zou Y."/>
            <person name="Zou M."/>
            <person name="Mao Y."/>
            <person name="Li X."/>
            <person name="Wang H."/>
            <person name="Chen T."/>
            <person name="Wang W."/>
            <person name="Yang R."/>
        </authorList>
    </citation>
    <scope>NUCLEOTIDE SEQUENCE [LARGE SCALE GENOMIC DNA]</scope>
    <source>
        <strain evidence="20">TTIB1903HZAU</strain>
        <tissue evidence="20">Muscle</tissue>
    </source>
</reference>
<feature type="compositionally biased region" description="Basic and acidic residues" evidence="18">
    <location>
        <begin position="173"/>
        <end position="193"/>
    </location>
</feature>
<keyword evidence="11" id="KW-0509">mRNA transport</keyword>
<dbReference type="AlphaFoldDB" id="A0A5A9NA84"/>
<keyword evidence="12" id="KW-0810">Translation regulation</keyword>
<dbReference type="EMBL" id="SOYY01000021">
    <property type="protein sequence ID" value="KAA0705946.1"/>
    <property type="molecule type" value="Genomic_DNA"/>
</dbReference>
<evidence type="ECO:0000256" key="2">
    <source>
        <dbReference type="ARBA" id="ARBA00004279"/>
    </source>
</evidence>
<keyword evidence="9" id="KW-0507">mRNA processing</keyword>
<protein>
    <recommendedName>
        <fullName evidence="6">Protein CASC3</fullName>
    </recommendedName>
</protein>
<dbReference type="GO" id="GO:0051028">
    <property type="term" value="P:mRNA transport"/>
    <property type="evidence" value="ECO:0007669"/>
    <property type="project" value="UniProtKB-KW"/>
</dbReference>
<feature type="region of interest" description="Disordered" evidence="18">
    <location>
        <begin position="640"/>
        <end position="683"/>
    </location>
</feature>
<feature type="compositionally biased region" description="Basic and acidic residues" evidence="18">
    <location>
        <begin position="131"/>
        <end position="145"/>
    </location>
</feature>
<dbReference type="Pfam" id="PF09405">
    <property type="entry name" value="Btz"/>
    <property type="match status" value="1"/>
</dbReference>
<organism evidence="20 21">
    <name type="scientific">Triplophysa tibetana</name>
    <dbReference type="NCBI Taxonomy" id="1572043"/>
    <lineage>
        <taxon>Eukaryota</taxon>
        <taxon>Metazoa</taxon>
        <taxon>Chordata</taxon>
        <taxon>Craniata</taxon>
        <taxon>Vertebrata</taxon>
        <taxon>Euteleostomi</taxon>
        <taxon>Actinopterygii</taxon>
        <taxon>Neopterygii</taxon>
        <taxon>Teleostei</taxon>
        <taxon>Ostariophysi</taxon>
        <taxon>Cypriniformes</taxon>
        <taxon>Nemacheilidae</taxon>
        <taxon>Triplophysa</taxon>
    </lineage>
</organism>
<dbReference type="SMART" id="SM01044">
    <property type="entry name" value="Btz"/>
    <property type="match status" value="1"/>
</dbReference>
<dbReference type="Proteomes" id="UP000324632">
    <property type="component" value="Chromosome 21"/>
</dbReference>
<feature type="compositionally biased region" description="Basic and acidic residues" evidence="18">
    <location>
        <begin position="39"/>
        <end position="54"/>
    </location>
</feature>
<feature type="compositionally biased region" description="Basic and acidic residues" evidence="18">
    <location>
        <begin position="280"/>
        <end position="294"/>
    </location>
</feature>
<comment type="subcellular location">
    <subcellularLocation>
        <location evidence="2">Cell projection</location>
        <location evidence="2">Dendrite</location>
    </subcellularLocation>
    <subcellularLocation>
        <location evidence="1">Cytoplasm</location>
        <location evidence="1">Stress granule</location>
    </subcellularLocation>
    <subcellularLocation>
        <location evidence="4">Cytoplasm</location>
        <location evidence="4">Perinuclear region</location>
    </subcellularLocation>
    <subcellularLocation>
        <location evidence="3">Nucleus speckle</location>
    </subcellularLocation>
</comment>
<evidence type="ECO:0000256" key="16">
    <source>
        <dbReference type="ARBA" id="ARBA00023242"/>
    </source>
</evidence>
<feature type="compositionally biased region" description="Basic and acidic residues" evidence="18">
    <location>
        <begin position="426"/>
        <end position="440"/>
    </location>
</feature>
<gene>
    <name evidence="20" type="ORF">E1301_Tti004709</name>
</gene>
<keyword evidence="15" id="KW-0508">mRNA splicing</keyword>
<keyword evidence="10" id="KW-0747">Spliceosome</keyword>
<keyword evidence="7" id="KW-0813">Transport</keyword>
<dbReference type="GO" id="GO:0006397">
    <property type="term" value="P:mRNA processing"/>
    <property type="evidence" value="ECO:0007669"/>
    <property type="project" value="UniProtKB-KW"/>
</dbReference>
<evidence type="ECO:0000256" key="8">
    <source>
        <dbReference type="ARBA" id="ARBA00022490"/>
    </source>
</evidence>
<evidence type="ECO:0000256" key="9">
    <source>
        <dbReference type="ARBA" id="ARBA00022664"/>
    </source>
</evidence>
<dbReference type="GO" id="GO:0003729">
    <property type="term" value="F:mRNA binding"/>
    <property type="evidence" value="ECO:0007669"/>
    <property type="project" value="InterPro"/>
</dbReference>
<name>A0A5A9NA84_9TELE</name>
<evidence type="ECO:0000259" key="19">
    <source>
        <dbReference type="SMART" id="SM01044"/>
    </source>
</evidence>
<keyword evidence="8" id="KW-0963">Cytoplasm</keyword>
<evidence type="ECO:0000256" key="10">
    <source>
        <dbReference type="ARBA" id="ARBA00022728"/>
    </source>
</evidence>
<evidence type="ECO:0000256" key="13">
    <source>
        <dbReference type="ARBA" id="ARBA00022884"/>
    </source>
</evidence>
<evidence type="ECO:0000256" key="12">
    <source>
        <dbReference type="ARBA" id="ARBA00022845"/>
    </source>
</evidence>
<evidence type="ECO:0000256" key="4">
    <source>
        <dbReference type="ARBA" id="ARBA00004556"/>
    </source>
</evidence>
<evidence type="ECO:0000256" key="15">
    <source>
        <dbReference type="ARBA" id="ARBA00023187"/>
    </source>
</evidence>
<dbReference type="InterPro" id="IPR018545">
    <property type="entry name" value="Btz_dom"/>
</dbReference>
<feature type="compositionally biased region" description="Basic and acidic residues" evidence="18">
    <location>
        <begin position="755"/>
        <end position="769"/>
    </location>
</feature>
<sequence>MADRRRRRRRVSQDSEEEDESASGSESGRSSSPGRKARGKDPEPVEAPVERVAPKIDCVSECESEDGVGEAVLSDYDSADLEENGSHTEGGEDEEEGEHFSEEEASRTAEEPKPAADPPVEEELEIEERDEEVKEVKADEKENLSGERQSGDGQAETKLETGPKCLQESTEDPENKSDGKGSQKLDDDEDRKNPAYIPRKGLFFEHDVRGQTQEEERPKGRNRKLWKDEGRWVHDKFREEEQLPKSREELVSFYGYDIRNGTGPSDGRSYRSRRPRHGSPNREPRRQRDGEKFVRTTWQGPPPGHRNPPQSDTLQSGPPTNPPAGPKPTGRTSAQPPHRSFHNSRAPTVPHRTEGRGYPKPSLDGPPPRGLRSQPAEVERGQRLKGRGSYSGRADRSPALLVEDIHSEEEEGEIPLATTTYTAHHYKTERDRVPSPRKQDPGLVAEGNRAAGHVRESSPPPERTVEKKSYSLVRRATRTRPSDLGKQASLDDSSTTVQQTATPAKGESWQEQTEAGTQGGLTGIDQDLARLSLAGQNWAQSPPSYLQAEMRGIRSSIHMGGGPPQYGNMEEMGVGSGRAKRYSSQRQRPVPEPAPMHIGVMDGHYYEPMSFQGPIYTHGESPGALPPQGMLVQPEMHLPHPTHPGHPGLHPHQSGGPMPNPALYAAPPVTMSPGQPPSQQLLPPPFYPPPGVMTFGNTNYPYPAGATLPPMYPNPQAQAQVYGGVTYYDTVQQQAQPKRSPPRRSSHPVTVRPPPPEDRNRKPPEEIHS</sequence>
<evidence type="ECO:0000313" key="21">
    <source>
        <dbReference type="Proteomes" id="UP000324632"/>
    </source>
</evidence>
<evidence type="ECO:0000313" key="20">
    <source>
        <dbReference type="EMBL" id="KAA0705946.1"/>
    </source>
</evidence>
<evidence type="ECO:0000256" key="17">
    <source>
        <dbReference type="ARBA" id="ARBA00023273"/>
    </source>
</evidence>
<feature type="domain" description="Btz" evidence="19">
    <location>
        <begin position="143"/>
        <end position="263"/>
    </location>
</feature>
<dbReference type="InterPro" id="IPR028544">
    <property type="entry name" value="CASC3"/>
</dbReference>
<feature type="compositionally biased region" description="Low complexity" evidence="18">
    <location>
        <begin position="645"/>
        <end position="657"/>
    </location>
</feature>
<feature type="compositionally biased region" description="Acidic residues" evidence="18">
    <location>
        <begin position="119"/>
        <end position="130"/>
    </location>
</feature>
<dbReference type="GO" id="GO:0005681">
    <property type="term" value="C:spliceosomal complex"/>
    <property type="evidence" value="ECO:0007669"/>
    <property type="project" value="UniProtKB-KW"/>
</dbReference>
<feature type="compositionally biased region" description="Basic and acidic residues" evidence="18">
    <location>
        <begin position="202"/>
        <end position="250"/>
    </location>
</feature>
<feature type="region of interest" description="Disordered" evidence="18">
    <location>
        <begin position="1"/>
        <end position="522"/>
    </location>
</feature>
<feature type="compositionally biased region" description="Basic residues" evidence="18">
    <location>
        <begin position="270"/>
        <end position="279"/>
    </location>
</feature>
<evidence type="ECO:0000256" key="1">
    <source>
        <dbReference type="ARBA" id="ARBA00004210"/>
    </source>
</evidence>
<keyword evidence="13" id="KW-0694">RNA-binding</keyword>
<dbReference type="PANTHER" id="PTHR13434">
    <property type="entry name" value="PROTEIN CASC3"/>
    <property type="match status" value="1"/>
</dbReference>
<dbReference type="PANTHER" id="PTHR13434:SF0">
    <property type="entry name" value="PROTEIN CASC3"/>
    <property type="match status" value="1"/>
</dbReference>
<evidence type="ECO:0000256" key="6">
    <source>
        <dbReference type="ARBA" id="ARBA00019964"/>
    </source>
</evidence>
<keyword evidence="21" id="KW-1185">Reference proteome</keyword>
<keyword evidence="17" id="KW-0966">Cell projection</keyword>